<organism evidence="3 4">
    <name type="scientific">Cellulomonas pakistanensis</name>
    <dbReference type="NCBI Taxonomy" id="992287"/>
    <lineage>
        <taxon>Bacteria</taxon>
        <taxon>Bacillati</taxon>
        <taxon>Actinomycetota</taxon>
        <taxon>Actinomycetes</taxon>
        <taxon>Micrococcales</taxon>
        <taxon>Cellulomonadaceae</taxon>
        <taxon>Cellulomonas</taxon>
    </lineage>
</organism>
<evidence type="ECO:0000256" key="1">
    <source>
        <dbReference type="SAM" id="MobiDB-lite"/>
    </source>
</evidence>
<name>A0A919U4D7_9CELL</name>
<dbReference type="Gene3D" id="3.20.20.450">
    <property type="entry name" value="EAL domain"/>
    <property type="match status" value="1"/>
</dbReference>
<feature type="domain" description="EAL" evidence="2">
    <location>
        <begin position="39"/>
        <end position="283"/>
    </location>
</feature>
<dbReference type="CDD" id="cd01948">
    <property type="entry name" value="EAL"/>
    <property type="match status" value="1"/>
</dbReference>
<dbReference type="InterPro" id="IPR035919">
    <property type="entry name" value="EAL_sf"/>
</dbReference>
<gene>
    <name evidence="3" type="ORF">Cpa01nite_03400</name>
</gene>
<dbReference type="PANTHER" id="PTHR33121">
    <property type="entry name" value="CYCLIC DI-GMP PHOSPHODIESTERASE PDEF"/>
    <property type="match status" value="1"/>
</dbReference>
<dbReference type="SUPFAM" id="SSF141868">
    <property type="entry name" value="EAL domain-like"/>
    <property type="match status" value="1"/>
</dbReference>
<evidence type="ECO:0000313" key="4">
    <source>
        <dbReference type="Proteomes" id="UP000642125"/>
    </source>
</evidence>
<protein>
    <recommendedName>
        <fullName evidence="2">EAL domain-containing protein</fullName>
    </recommendedName>
</protein>
<dbReference type="AlphaFoldDB" id="A0A919U4D7"/>
<reference evidence="3" key="1">
    <citation type="submission" date="2021-01" db="EMBL/GenBank/DDBJ databases">
        <title>Whole genome shotgun sequence of Cellulomonas pakistanensis NBRC 110800.</title>
        <authorList>
            <person name="Komaki H."/>
            <person name="Tamura T."/>
        </authorList>
    </citation>
    <scope>NUCLEOTIDE SEQUENCE</scope>
    <source>
        <strain evidence="3">NBRC 110800</strain>
    </source>
</reference>
<comment type="caution">
    <text evidence="3">The sequence shown here is derived from an EMBL/GenBank/DDBJ whole genome shotgun (WGS) entry which is preliminary data.</text>
</comment>
<dbReference type="Proteomes" id="UP000642125">
    <property type="component" value="Unassembled WGS sequence"/>
</dbReference>
<dbReference type="PANTHER" id="PTHR33121:SF76">
    <property type="entry name" value="SIGNALING PROTEIN"/>
    <property type="match status" value="1"/>
</dbReference>
<evidence type="ECO:0000313" key="3">
    <source>
        <dbReference type="EMBL" id="GIG34959.1"/>
    </source>
</evidence>
<dbReference type="GO" id="GO:0071111">
    <property type="term" value="F:cyclic-guanylate-specific phosphodiesterase activity"/>
    <property type="evidence" value="ECO:0007669"/>
    <property type="project" value="InterPro"/>
</dbReference>
<dbReference type="SMART" id="SM00052">
    <property type="entry name" value="EAL"/>
    <property type="match status" value="1"/>
</dbReference>
<dbReference type="Pfam" id="PF00563">
    <property type="entry name" value="EAL"/>
    <property type="match status" value="1"/>
</dbReference>
<dbReference type="InterPro" id="IPR050706">
    <property type="entry name" value="Cyclic-di-GMP_PDE-like"/>
</dbReference>
<feature type="compositionally biased region" description="Low complexity" evidence="1">
    <location>
        <begin position="1"/>
        <end position="20"/>
    </location>
</feature>
<dbReference type="PROSITE" id="PS50883">
    <property type="entry name" value="EAL"/>
    <property type="match status" value="1"/>
</dbReference>
<evidence type="ECO:0000259" key="2">
    <source>
        <dbReference type="PROSITE" id="PS50883"/>
    </source>
</evidence>
<dbReference type="EMBL" id="BONO01000002">
    <property type="protein sequence ID" value="GIG34959.1"/>
    <property type="molecule type" value="Genomic_DNA"/>
</dbReference>
<accession>A0A919U4D7</accession>
<dbReference type="InterPro" id="IPR001633">
    <property type="entry name" value="EAL_dom"/>
</dbReference>
<feature type="region of interest" description="Disordered" evidence="1">
    <location>
        <begin position="1"/>
        <end position="34"/>
    </location>
</feature>
<sequence length="393" mass="41081">MRRGAGRSVGTGSRSVGSSAPGPRGVVIDADSTAPPVDDPAWRAALQDALDDPAAHALHAQPVVELATGMVAGYELLSRFQGPWRASPDVWFAAAQRWGANPRLQARVLQKAVAARADLPPNTFLTVNVDPHLLSDDLVAGALLEHTDLSRVVLELTEHTRVDAEGSAAEVLRRVRAAGALVAMDDAGTGYAGLELLISLRPDIVKLDRALVTGVDSDPVKRALVEVFGDLVGRMDGWILAEGVETRGELDALIGLGVPLAQGWALGRPQPEMLAALPAEEAARIRATAARTSLTGNVASVVRPARAGRSRADDDVLLADNGLVAEVRGASGRWAPAMTVAPSASVTEVARRAMLRPESRRWDPLVCTDGSGVVLGTVPVDALVLAVCDSPGT</sequence>
<proteinExistence type="predicted"/>
<keyword evidence="4" id="KW-1185">Reference proteome</keyword>